<dbReference type="OrthoDB" id="5292888at2"/>
<dbReference type="Proteomes" id="UP000283880">
    <property type="component" value="Unassembled WGS sequence"/>
</dbReference>
<dbReference type="Pfam" id="PF13673">
    <property type="entry name" value="Acetyltransf_10"/>
    <property type="match status" value="1"/>
</dbReference>
<name>A0A413FFY6_9FIRM</name>
<dbReference type="SUPFAM" id="SSF55729">
    <property type="entry name" value="Acyl-CoA N-acyltransferases (Nat)"/>
    <property type="match status" value="1"/>
</dbReference>
<keyword evidence="2" id="KW-0808">Transferase</keyword>
<accession>A0A413FFY6</accession>
<evidence type="ECO:0000313" key="3">
    <source>
        <dbReference type="Proteomes" id="UP000283880"/>
    </source>
</evidence>
<dbReference type="Gene3D" id="3.40.630.30">
    <property type="match status" value="1"/>
</dbReference>
<dbReference type="GO" id="GO:0016747">
    <property type="term" value="F:acyltransferase activity, transferring groups other than amino-acyl groups"/>
    <property type="evidence" value="ECO:0007669"/>
    <property type="project" value="InterPro"/>
</dbReference>
<gene>
    <name evidence="2" type="ORF">DWV29_10775</name>
</gene>
<protein>
    <submittedName>
        <fullName evidence="2">GNAT family N-acetyltransferase</fullName>
    </submittedName>
</protein>
<dbReference type="InterPro" id="IPR000182">
    <property type="entry name" value="GNAT_dom"/>
</dbReference>
<organism evidence="2 3">
    <name type="scientific">Enterocloster asparagiformis</name>
    <dbReference type="NCBI Taxonomy" id="333367"/>
    <lineage>
        <taxon>Bacteria</taxon>
        <taxon>Bacillati</taxon>
        <taxon>Bacillota</taxon>
        <taxon>Clostridia</taxon>
        <taxon>Lachnospirales</taxon>
        <taxon>Lachnospiraceae</taxon>
        <taxon>Enterocloster</taxon>
    </lineage>
</organism>
<dbReference type="AlphaFoldDB" id="A0A413FFY6"/>
<dbReference type="InterPro" id="IPR016181">
    <property type="entry name" value="Acyl_CoA_acyltransferase"/>
</dbReference>
<evidence type="ECO:0000313" key="2">
    <source>
        <dbReference type="EMBL" id="RGX29599.1"/>
    </source>
</evidence>
<sequence length="145" mass="16444">MDFAAKYFQELTGVELYEILKARAQVFVVEQRCIYQDLDDVDYDSLHIFCRSGQNVTAYLRAFPKAGEAGVVQMGRVLTTERGTGLGGRLLREGIRIVRENMEAGKIYLEAQCYAVGFYEREGFKICSGEFLEDGIPHVQMELVL</sequence>
<dbReference type="EMBL" id="QSBM01000007">
    <property type="protein sequence ID" value="RGX29599.1"/>
    <property type="molecule type" value="Genomic_DNA"/>
</dbReference>
<dbReference type="RefSeq" id="WP_007714581.1">
    <property type="nucleotide sequence ID" value="NZ_JAWRJJ010000085.1"/>
</dbReference>
<reference evidence="2 3" key="1">
    <citation type="submission" date="2018-08" db="EMBL/GenBank/DDBJ databases">
        <title>A genome reference for cultivated species of the human gut microbiota.</title>
        <authorList>
            <person name="Zou Y."/>
            <person name="Xue W."/>
            <person name="Luo G."/>
        </authorList>
    </citation>
    <scope>NUCLEOTIDE SEQUENCE [LARGE SCALE GENOMIC DNA]</scope>
    <source>
        <strain evidence="2 3">AF04-15</strain>
    </source>
</reference>
<dbReference type="PROSITE" id="PS51186">
    <property type="entry name" value="GNAT"/>
    <property type="match status" value="1"/>
</dbReference>
<comment type="caution">
    <text evidence="2">The sequence shown here is derived from an EMBL/GenBank/DDBJ whole genome shotgun (WGS) entry which is preliminary data.</text>
</comment>
<proteinExistence type="predicted"/>
<evidence type="ECO:0000259" key="1">
    <source>
        <dbReference type="PROSITE" id="PS51186"/>
    </source>
</evidence>
<feature type="domain" description="N-acetyltransferase" evidence="1">
    <location>
        <begin position="6"/>
        <end position="145"/>
    </location>
</feature>